<evidence type="ECO:0000256" key="2">
    <source>
        <dbReference type="ARBA" id="ARBA00023015"/>
    </source>
</evidence>
<dbReference type="GO" id="GO:0005634">
    <property type="term" value="C:nucleus"/>
    <property type="evidence" value="ECO:0007669"/>
    <property type="project" value="UniProtKB-SubCell"/>
</dbReference>
<dbReference type="InterPro" id="IPR044549">
    <property type="entry name" value="bHLH_AtIBH1-like"/>
</dbReference>
<dbReference type="CDD" id="cd11444">
    <property type="entry name" value="bHLH_AtIBH1_like"/>
    <property type="match status" value="1"/>
</dbReference>
<dbReference type="PANTHER" id="PTHR33124:SF40">
    <property type="entry name" value="TRANSCRIPTION FACTOR IBH1"/>
    <property type="match status" value="1"/>
</dbReference>
<dbReference type="SUPFAM" id="SSF47459">
    <property type="entry name" value="HLH, helix-loop-helix DNA-binding domain"/>
    <property type="match status" value="1"/>
</dbReference>
<dbReference type="Proteomes" id="UP000825729">
    <property type="component" value="Unassembled WGS sequence"/>
</dbReference>
<accession>A0AAV7EGP8</accession>
<evidence type="ECO:0000256" key="1">
    <source>
        <dbReference type="ARBA" id="ARBA00004123"/>
    </source>
</evidence>
<keyword evidence="2" id="KW-0805">Transcription regulation</keyword>
<dbReference type="InterPro" id="IPR036638">
    <property type="entry name" value="HLH_DNA-bd_sf"/>
</dbReference>
<dbReference type="GO" id="GO:0000976">
    <property type="term" value="F:transcription cis-regulatory region binding"/>
    <property type="evidence" value="ECO:0007669"/>
    <property type="project" value="UniProtKB-ARBA"/>
</dbReference>
<dbReference type="GO" id="GO:0006355">
    <property type="term" value="P:regulation of DNA-templated transcription"/>
    <property type="evidence" value="ECO:0007669"/>
    <property type="project" value="InterPro"/>
</dbReference>
<evidence type="ECO:0000313" key="7">
    <source>
        <dbReference type="Proteomes" id="UP000825729"/>
    </source>
</evidence>
<evidence type="ECO:0000256" key="3">
    <source>
        <dbReference type="ARBA" id="ARBA00023163"/>
    </source>
</evidence>
<dbReference type="AlphaFoldDB" id="A0AAV7EGP8"/>
<keyword evidence="7" id="KW-1185">Reference proteome</keyword>
<reference evidence="6 7" key="1">
    <citation type="submission" date="2021-07" db="EMBL/GenBank/DDBJ databases">
        <title>The Aristolochia fimbriata genome: insights into angiosperm evolution, floral development and chemical biosynthesis.</title>
        <authorList>
            <person name="Jiao Y."/>
        </authorList>
    </citation>
    <scope>NUCLEOTIDE SEQUENCE [LARGE SCALE GENOMIC DNA]</scope>
    <source>
        <strain evidence="6">IBCAS-2021</strain>
        <tissue evidence="6">Leaf</tissue>
    </source>
</reference>
<dbReference type="EMBL" id="JAINDJ010000005">
    <property type="protein sequence ID" value="KAG9447444.1"/>
    <property type="molecule type" value="Genomic_DNA"/>
</dbReference>
<dbReference type="InterPro" id="IPR044660">
    <property type="entry name" value="IBH1-like"/>
</dbReference>
<proteinExistence type="predicted"/>
<evidence type="ECO:0000313" key="6">
    <source>
        <dbReference type="EMBL" id="KAG9447444.1"/>
    </source>
</evidence>
<name>A0AAV7EGP8_ARIFI</name>
<dbReference type="InterPro" id="IPR059002">
    <property type="entry name" value="IBH1_N"/>
</dbReference>
<evidence type="ECO:0000259" key="5">
    <source>
        <dbReference type="Pfam" id="PF26576"/>
    </source>
</evidence>
<comment type="caution">
    <text evidence="6">The sequence shown here is derived from an EMBL/GenBank/DDBJ whole genome shotgun (WGS) entry which is preliminary data.</text>
</comment>
<organism evidence="6 7">
    <name type="scientific">Aristolochia fimbriata</name>
    <name type="common">White veined hardy Dutchman's pipe vine</name>
    <dbReference type="NCBI Taxonomy" id="158543"/>
    <lineage>
        <taxon>Eukaryota</taxon>
        <taxon>Viridiplantae</taxon>
        <taxon>Streptophyta</taxon>
        <taxon>Embryophyta</taxon>
        <taxon>Tracheophyta</taxon>
        <taxon>Spermatophyta</taxon>
        <taxon>Magnoliopsida</taxon>
        <taxon>Magnoliidae</taxon>
        <taxon>Piperales</taxon>
        <taxon>Aristolochiaceae</taxon>
        <taxon>Aristolochia</taxon>
    </lineage>
</organism>
<feature type="domain" description="IBH1-like N-terminal" evidence="5">
    <location>
        <begin position="15"/>
        <end position="73"/>
    </location>
</feature>
<dbReference type="PANTHER" id="PTHR33124">
    <property type="entry name" value="TRANSCRIPTION FACTOR IBH1-LIKE 1"/>
    <property type="match status" value="1"/>
</dbReference>
<keyword evidence="4" id="KW-0539">Nucleus</keyword>
<keyword evidence="3" id="KW-0804">Transcription</keyword>
<evidence type="ECO:0000256" key="4">
    <source>
        <dbReference type="ARBA" id="ARBA00023242"/>
    </source>
</evidence>
<dbReference type="Pfam" id="PF26576">
    <property type="entry name" value="IBH1_N"/>
    <property type="match status" value="1"/>
</dbReference>
<comment type="subcellular location">
    <subcellularLocation>
        <location evidence="1">Nucleus</location>
    </subcellularLocation>
</comment>
<protein>
    <recommendedName>
        <fullName evidence="5">IBH1-like N-terminal domain-containing protein</fullName>
    </recommendedName>
</protein>
<dbReference type="GO" id="GO:0046983">
    <property type="term" value="F:protein dimerization activity"/>
    <property type="evidence" value="ECO:0007669"/>
    <property type="project" value="InterPro"/>
</dbReference>
<gene>
    <name evidence="6" type="ORF">H6P81_013572</name>
</gene>
<sequence>MKDESSGSSSANGRLKRSFAYRFISALSRIRRRRRPSSFYRGSRRIKRAADASMAYAVGSRRAWSRAILRRLRVTRPGSGRYPSTVMIKNQKKKKKKVPIILKPCESRAEKLRSLIPGGESMDLCSLLDETAHYIRCLSTQVQVMQNIADRLCS</sequence>